<accession>A0A258FRX9</accession>
<dbReference type="EMBL" id="NCEB01000007">
    <property type="protein sequence ID" value="OYX34738.1"/>
    <property type="molecule type" value="Genomic_DNA"/>
</dbReference>
<dbReference type="InterPro" id="IPR036046">
    <property type="entry name" value="Acylphosphatase-like_dom_sf"/>
</dbReference>
<dbReference type="GO" id="GO:0009882">
    <property type="term" value="F:blue light photoreceptor activity"/>
    <property type="evidence" value="ECO:0007669"/>
    <property type="project" value="InterPro"/>
</dbReference>
<proteinExistence type="predicted"/>
<organism evidence="2 3">
    <name type="scientific">Brevundimonas subvibrioides</name>
    <dbReference type="NCBI Taxonomy" id="74313"/>
    <lineage>
        <taxon>Bacteria</taxon>
        <taxon>Pseudomonadati</taxon>
        <taxon>Pseudomonadota</taxon>
        <taxon>Alphaproteobacteria</taxon>
        <taxon>Caulobacterales</taxon>
        <taxon>Caulobacteraceae</taxon>
        <taxon>Brevundimonas</taxon>
    </lineage>
</organism>
<evidence type="ECO:0000313" key="3">
    <source>
        <dbReference type="Proteomes" id="UP000215595"/>
    </source>
</evidence>
<dbReference type="AlphaFoldDB" id="A0A258FRX9"/>
<dbReference type="PROSITE" id="PS50925">
    <property type="entry name" value="BLUF"/>
    <property type="match status" value="1"/>
</dbReference>
<feature type="domain" description="BLUF" evidence="1">
    <location>
        <begin position="4"/>
        <end position="96"/>
    </location>
</feature>
<dbReference type="Proteomes" id="UP000215595">
    <property type="component" value="Unassembled WGS sequence"/>
</dbReference>
<protein>
    <submittedName>
        <fullName evidence="2">Blue light sensor protein</fullName>
    </submittedName>
</protein>
<gene>
    <name evidence="2" type="ORF">B7Z01_04120</name>
</gene>
<comment type="caution">
    <text evidence="2">The sequence shown here is derived from an EMBL/GenBank/DDBJ whole genome shotgun (WGS) entry which is preliminary data.</text>
</comment>
<dbReference type="GO" id="GO:0071949">
    <property type="term" value="F:FAD binding"/>
    <property type="evidence" value="ECO:0007669"/>
    <property type="project" value="InterPro"/>
</dbReference>
<dbReference type="Gene3D" id="3.30.70.100">
    <property type="match status" value="1"/>
</dbReference>
<reference evidence="2 3" key="1">
    <citation type="submission" date="2017-03" db="EMBL/GenBank/DDBJ databases">
        <title>Lifting the veil on microbial sulfur biogeochemistry in mining wastewaters.</title>
        <authorList>
            <person name="Kantor R.S."/>
            <person name="Colenbrander Nelson T."/>
            <person name="Marshall S."/>
            <person name="Bennett D."/>
            <person name="Apte S."/>
            <person name="Camacho D."/>
            <person name="Thomas B.C."/>
            <person name="Warren L.A."/>
            <person name="Banfield J.F."/>
        </authorList>
    </citation>
    <scope>NUCLEOTIDE SEQUENCE [LARGE SCALE GENOMIC DNA]</scope>
    <source>
        <strain evidence="2">32-69-9</strain>
    </source>
</reference>
<sequence length="131" mass="14485">MPRLHRVLYESTATGSTDSLLNVATILGQSQRNNSQTNLTGALVAHRGRFIQVIEGPAEAIDALLDRLRVDPRHKDLRVIDRALVEQRSFDSWSMASARVTPEVEPLLDRIVDRLDTSVAETVEALRAATA</sequence>
<name>A0A258FRX9_9CAUL</name>
<evidence type="ECO:0000259" key="1">
    <source>
        <dbReference type="PROSITE" id="PS50925"/>
    </source>
</evidence>
<dbReference type="SMART" id="SM01034">
    <property type="entry name" value="BLUF"/>
    <property type="match status" value="1"/>
</dbReference>
<evidence type="ECO:0000313" key="2">
    <source>
        <dbReference type="EMBL" id="OYX34738.1"/>
    </source>
</evidence>
<dbReference type="SUPFAM" id="SSF54975">
    <property type="entry name" value="Acylphosphatase/BLUF domain-like"/>
    <property type="match status" value="1"/>
</dbReference>
<dbReference type="InterPro" id="IPR007024">
    <property type="entry name" value="BLUF_domain"/>
</dbReference>
<dbReference type="Pfam" id="PF04940">
    <property type="entry name" value="BLUF"/>
    <property type="match status" value="1"/>
</dbReference>